<evidence type="ECO:0000313" key="3">
    <source>
        <dbReference type="EMBL" id="WDI00691.1"/>
    </source>
</evidence>
<dbReference type="CDD" id="cd19531">
    <property type="entry name" value="LCL_NRPS-like"/>
    <property type="match status" value="1"/>
</dbReference>
<keyword evidence="4" id="KW-1185">Reference proteome</keyword>
<evidence type="ECO:0000259" key="2">
    <source>
        <dbReference type="Pfam" id="PF00668"/>
    </source>
</evidence>
<accession>A0ABY7X513</accession>
<reference evidence="3 4" key="1">
    <citation type="submission" date="2023-02" db="EMBL/GenBank/DDBJ databases">
        <title>Pathogen: clinical or host-associated sample.</title>
        <authorList>
            <person name="Hergert J."/>
            <person name="Casey R."/>
            <person name="Wagner J."/>
            <person name="Young E.L."/>
            <person name="Oakeson K.F."/>
        </authorList>
    </citation>
    <scope>NUCLEOTIDE SEQUENCE [LARGE SCALE GENOMIC DNA]</scope>
    <source>
        <strain evidence="3 4">2022CK-00829</strain>
    </source>
</reference>
<feature type="domain" description="Condensation" evidence="2">
    <location>
        <begin position="15"/>
        <end position="422"/>
    </location>
</feature>
<dbReference type="PANTHER" id="PTHR45527:SF1">
    <property type="entry name" value="FATTY ACID SYNTHASE"/>
    <property type="match status" value="1"/>
</dbReference>
<dbReference type="InterPro" id="IPR001242">
    <property type="entry name" value="Condensation_dom"/>
</dbReference>
<dbReference type="Gene3D" id="3.30.559.10">
    <property type="entry name" value="Chloramphenicol acetyltransferase-like domain"/>
    <property type="match status" value="1"/>
</dbReference>
<dbReference type="Gene3D" id="3.30.559.30">
    <property type="entry name" value="Nonribosomal peptide synthetase, condensation domain"/>
    <property type="match status" value="1"/>
</dbReference>
<dbReference type="RefSeq" id="WP_274337280.1">
    <property type="nucleotide sequence ID" value="NZ_CP118106.1"/>
</dbReference>
<name>A0ABY7X513_9BACL</name>
<sequence>MYTATPYQSYGYLSSIGNTDWNMPTAYRIQGALDLERLELSFQKLISRHEALRTLFEIQGSHVIQRVMSRVSFRLEKEQLGSHNEVNQVIERFIQPFALNAAPLLRAKVLRLDLEDHILLLDMHHAISDGTSLGIILDELFKLYDGSELSPVALQYKDFSEWQHTKLEQGHFTAASDFWKKYLTGYHPVQLSPLQLDESTTSDHNGSHVRVEVPKALIEQMKITMNMEVTDYTILYSTYLVLLSQLTNQEDLIVGTYAFGRERPELQGIVGLFINSIPLRYRVHSDDTLTAMFQQVQEMMNLAFQHQYYPFERMLEDLEIPLTPGENPLFNTMFNLNNFIMPAADRKEGDYYISSYPCEWNYCEYDLYVTAQEMEEVYLIQFDYRTAMFEPQFMHILTKHYMSLLKQIAHDPNTIINELEDTNIAAKAVIH</sequence>
<dbReference type="Pfam" id="PF00668">
    <property type="entry name" value="Condensation"/>
    <property type="match status" value="1"/>
</dbReference>
<evidence type="ECO:0000313" key="4">
    <source>
        <dbReference type="Proteomes" id="UP001221519"/>
    </source>
</evidence>
<dbReference type="PANTHER" id="PTHR45527">
    <property type="entry name" value="NONRIBOSOMAL PEPTIDE SYNTHETASE"/>
    <property type="match status" value="1"/>
</dbReference>
<dbReference type="Proteomes" id="UP001221519">
    <property type="component" value="Chromosome"/>
</dbReference>
<evidence type="ECO:0000256" key="1">
    <source>
        <dbReference type="ARBA" id="ARBA00022737"/>
    </source>
</evidence>
<keyword evidence="1" id="KW-0677">Repeat</keyword>
<dbReference type="SUPFAM" id="SSF52777">
    <property type="entry name" value="CoA-dependent acyltransferases"/>
    <property type="match status" value="2"/>
</dbReference>
<dbReference type="EMBL" id="CP118108">
    <property type="protein sequence ID" value="WDI00691.1"/>
    <property type="molecule type" value="Genomic_DNA"/>
</dbReference>
<gene>
    <name evidence="3" type="ORF">PUW25_15525</name>
</gene>
<dbReference type="InterPro" id="IPR023213">
    <property type="entry name" value="CAT-like_dom_sf"/>
</dbReference>
<proteinExistence type="predicted"/>
<protein>
    <submittedName>
        <fullName evidence="3">Condensation domain-containing protein</fullName>
    </submittedName>
</protein>
<organism evidence="3 4">
    <name type="scientific">Paenibacillus urinalis</name>
    <dbReference type="NCBI Taxonomy" id="521520"/>
    <lineage>
        <taxon>Bacteria</taxon>
        <taxon>Bacillati</taxon>
        <taxon>Bacillota</taxon>
        <taxon>Bacilli</taxon>
        <taxon>Bacillales</taxon>
        <taxon>Paenibacillaceae</taxon>
        <taxon>Paenibacillus</taxon>
    </lineage>
</organism>